<dbReference type="AlphaFoldDB" id="A0A147BBW5"/>
<keyword evidence="1" id="KW-0732">Signal</keyword>
<organism evidence="2">
    <name type="scientific">Ixodes ricinus</name>
    <name type="common">Common tick</name>
    <name type="synonym">Acarus ricinus</name>
    <dbReference type="NCBI Taxonomy" id="34613"/>
    <lineage>
        <taxon>Eukaryota</taxon>
        <taxon>Metazoa</taxon>
        <taxon>Ecdysozoa</taxon>
        <taxon>Arthropoda</taxon>
        <taxon>Chelicerata</taxon>
        <taxon>Arachnida</taxon>
        <taxon>Acari</taxon>
        <taxon>Parasitiformes</taxon>
        <taxon>Ixodida</taxon>
        <taxon>Ixodoidea</taxon>
        <taxon>Ixodidae</taxon>
        <taxon>Ixodinae</taxon>
        <taxon>Ixodes</taxon>
    </lineage>
</organism>
<evidence type="ECO:0000313" key="2">
    <source>
        <dbReference type="EMBL" id="JAR88270.1"/>
    </source>
</evidence>
<proteinExistence type="predicted"/>
<reference evidence="2" key="1">
    <citation type="journal article" date="2018" name="PLoS Negl. Trop. Dis.">
        <title>Sialome diversity of ticks revealed by RNAseq of single tick salivary glands.</title>
        <authorList>
            <person name="Perner J."/>
            <person name="Kropackova S."/>
            <person name="Kopacek P."/>
            <person name="Ribeiro J.M."/>
        </authorList>
    </citation>
    <scope>NUCLEOTIDE SEQUENCE</scope>
    <source>
        <strain evidence="2">Siblings of single egg batch collected in Ceske Budejovice</strain>
        <tissue evidence="2">Salivary glands</tissue>
    </source>
</reference>
<sequence length="101" mass="11494">MRGQWQPVAGLVSRASLWETCLFLKSFSGYATACRTWHLRYACYLETASLLSQVSCLNGGNNSLMNASKRKDLRHGVRASIRQGSEQTLRMERARARVLWE</sequence>
<protein>
    <submittedName>
        <fullName evidence="2">Putative secreted protein</fullName>
    </submittedName>
</protein>
<feature type="signal peptide" evidence="1">
    <location>
        <begin position="1"/>
        <end position="33"/>
    </location>
</feature>
<evidence type="ECO:0000256" key="1">
    <source>
        <dbReference type="SAM" id="SignalP"/>
    </source>
</evidence>
<accession>A0A147BBW5</accession>
<name>A0A147BBW5_IXORI</name>
<feature type="chain" id="PRO_5007541977" evidence="1">
    <location>
        <begin position="34"/>
        <end position="101"/>
    </location>
</feature>
<dbReference type="EMBL" id="GEGO01007134">
    <property type="protein sequence ID" value="JAR88270.1"/>
    <property type="molecule type" value="Transcribed_RNA"/>
</dbReference>